<dbReference type="GO" id="GO:0003677">
    <property type="term" value="F:DNA binding"/>
    <property type="evidence" value="ECO:0007669"/>
    <property type="project" value="InterPro"/>
</dbReference>
<organism evidence="4 5">
    <name type="scientific">Salinisphaera orenii MK-B5</name>
    <dbReference type="NCBI Taxonomy" id="856730"/>
    <lineage>
        <taxon>Bacteria</taxon>
        <taxon>Pseudomonadati</taxon>
        <taxon>Pseudomonadota</taxon>
        <taxon>Gammaproteobacteria</taxon>
        <taxon>Salinisphaerales</taxon>
        <taxon>Salinisphaeraceae</taxon>
        <taxon>Salinisphaera</taxon>
    </lineage>
</organism>
<evidence type="ECO:0000259" key="3">
    <source>
        <dbReference type="Pfam" id="PF13464"/>
    </source>
</evidence>
<dbReference type="AlphaFoldDB" id="A0A423PGS6"/>
<dbReference type="Gene3D" id="1.10.260.40">
    <property type="entry name" value="lambda repressor-like DNA-binding domains"/>
    <property type="match status" value="1"/>
</dbReference>
<dbReference type="Pfam" id="PF13464">
    <property type="entry name" value="RodZ_C"/>
    <property type="match status" value="1"/>
</dbReference>
<feature type="compositionally biased region" description="Acidic residues" evidence="1">
    <location>
        <begin position="1"/>
        <end position="12"/>
    </location>
</feature>
<evidence type="ECO:0000256" key="1">
    <source>
        <dbReference type="SAM" id="MobiDB-lite"/>
    </source>
</evidence>
<dbReference type="RefSeq" id="WP_123632064.1">
    <property type="nucleotide sequence ID" value="NZ_AYKH01000041.1"/>
</dbReference>
<proteinExistence type="predicted"/>
<gene>
    <name evidence="4" type="ORF">SAOR_14555</name>
</gene>
<dbReference type="EMBL" id="AYKH01000041">
    <property type="protein sequence ID" value="ROO24765.1"/>
    <property type="molecule type" value="Genomic_DNA"/>
</dbReference>
<dbReference type="InterPro" id="IPR010982">
    <property type="entry name" value="Lambda_DNA-bd_dom_sf"/>
</dbReference>
<accession>A0A423PGS6</accession>
<feature type="transmembrane region" description="Helical" evidence="2">
    <location>
        <begin position="126"/>
        <end position="147"/>
    </location>
</feature>
<dbReference type="PANTHER" id="PTHR34475">
    <property type="match status" value="1"/>
</dbReference>
<dbReference type="InterPro" id="IPR050400">
    <property type="entry name" value="Bact_Cytoskel_RodZ"/>
</dbReference>
<protein>
    <recommendedName>
        <fullName evidence="3">Cytoskeleton protein RodZ-like C-terminal domain-containing protein</fullName>
    </recommendedName>
</protein>
<feature type="region of interest" description="Disordered" evidence="1">
    <location>
        <begin position="1"/>
        <end position="24"/>
    </location>
</feature>
<dbReference type="InterPro" id="IPR025194">
    <property type="entry name" value="RodZ-like_C"/>
</dbReference>
<keyword evidence="2" id="KW-0472">Membrane</keyword>
<keyword evidence="2" id="KW-1133">Transmembrane helix</keyword>
<evidence type="ECO:0000256" key="2">
    <source>
        <dbReference type="SAM" id="Phobius"/>
    </source>
</evidence>
<dbReference type="Pfam" id="PF13413">
    <property type="entry name" value="HTH_25"/>
    <property type="match status" value="1"/>
</dbReference>
<feature type="domain" description="Cytoskeleton protein RodZ-like C-terminal" evidence="3">
    <location>
        <begin position="261"/>
        <end position="333"/>
    </location>
</feature>
<evidence type="ECO:0000313" key="4">
    <source>
        <dbReference type="EMBL" id="ROO24765.1"/>
    </source>
</evidence>
<dbReference type="Proteomes" id="UP000283993">
    <property type="component" value="Unassembled WGS sequence"/>
</dbReference>
<evidence type="ECO:0000313" key="5">
    <source>
        <dbReference type="Proteomes" id="UP000283993"/>
    </source>
</evidence>
<sequence>MNEFDDHYDEDAPSASLTQNKADGLSPGEILREARLSHDYTVADLCAQTKFSPKTVNALEDNDFAALSQPVFARGYYRQCAKVLDINQDRLMAAYSAWAGDAAARPASPSAVDVVPQDVTPQRWRALGLVAALLALLVVIGAVFVFLPDASLPDDNDGSDNTIVLDDQSSDAGAEGATANDADVETSGDDGVATGGNASAPEAVSEAAGEQTTTGTDQPAGGRNVNDTLGLSDDDTDSDDTNGSAADEASNEPQIAPNHLVMEFEERSWVDVRDADGNRLLTGIYEAGDTQELEAPAPYRITLGFAPGVSMTIGGEPVDVAGATTGNSTARLTVEARESE</sequence>
<comment type="caution">
    <text evidence="4">The sequence shown here is derived from an EMBL/GenBank/DDBJ whole genome shotgun (WGS) entry which is preliminary data.</text>
</comment>
<dbReference type="PANTHER" id="PTHR34475:SF1">
    <property type="entry name" value="CYTOSKELETON PROTEIN RODZ"/>
    <property type="match status" value="1"/>
</dbReference>
<name>A0A423PGS6_9GAMM</name>
<reference evidence="4 5" key="1">
    <citation type="submission" date="2013-10" db="EMBL/GenBank/DDBJ databases">
        <title>Salinisphaera orenii MK-B5 Genome Sequencing.</title>
        <authorList>
            <person name="Lai Q."/>
            <person name="Li C."/>
            <person name="Shao Z."/>
        </authorList>
    </citation>
    <scope>NUCLEOTIDE SEQUENCE [LARGE SCALE GENOMIC DNA]</scope>
    <source>
        <strain evidence="4 5">MK-B5</strain>
    </source>
</reference>
<feature type="region of interest" description="Disordered" evidence="1">
    <location>
        <begin position="155"/>
        <end position="254"/>
    </location>
</feature>
<keyword evidence="2" id="KW-0812">Transmembrane</keyword>
<keyword evidence="5" id="KW-1185">Reference proteome</keyword>